<keyword evidence="10" id="KW-0560">Oxidoreductase</keyword>
<evidence type="ECO:0000256" key="13">
    <source>
        <dbReference type="ARBA" id="ARBA00033986"/>
    </source>
</evidence>
<organism evidence="21 22">
    <name type="scientific">Gymnopilus junonius</name>
    <name type="common">Spectacular rustgill mushroom</name>
    <name type="synonym">Gymnopilus spectabilis subsp. junonius</name>
    <dbReference type="NCBI Taxonomy" id="109634"/>
    <lineage>
        <taxon>Eukaryota</taxon>
        <taxon>Fungi</taxon>
        <taxon>Dikarya</taxon>
        <taxon>Basidiomycota</taxon>
        <taxon>Agaricomycotina</taxon>
        <taxon>Agaricomycetes</taxon>
        <taxon>Agaricomycetidae</taxon>
        <taxon>Agaricales</taxon>
        <taxon>Agaricineae</taxon>
        <taxon>Hymenogastraceae</taxon>
        <taxon>Gymnopilus</taxon>
    </lineage>
</organism>
<feature type="active site" description="Proton donor" evidence="18">
    <location>
        <position position="572"/>
    </location>
</feature>
<keyword evidence="9" id="KW-0274">FAD</keyword>
<reference evidence="21" key="1">
    <citation type="submission" date="2020-11" db="EMBL/GenBank/DDBJ databases">
        <authorList>
            <consortium name="DOE Joint Genome Institute"/>
            <person name="Ahrendt S."/>
            <person name="Riley R."/>
            <person name="Andreopoulos W."/>
            <person name="LaButti K."/>
            <person name="Pangilinan J."/>
            <person name="Ruiz-duenas F.J."/>
            <person name="Barrasa J.M."/>
            <person name="Sanchez-Garcia M."/>
            <person name="Camarero S."/>
            <person name="Miyauchi S."/>
            <person name="Serrano A."/>
            <person name="Linde D."/>
            <person name="Babiker R."/>
            <person name="Drula E."/>
            <person name="Ayuso-Fernandez I."/>
            <person name="Pacheco R."/>
            <person name="Padilla G."/>
            <person name="Ferreira P."/>
            <person name="Barriuso J."/>
            <person name="Kellner H."/>
            <person name="Castanera R."/>
            <person name="Alfaro M."/>
            <person name="Ramirez L."/>
            <person name="Pisabarro A.G."/>
            <person name="Kuo A."/>
            <person name="Tritt A."/>
            <person name="Lipzen A."/>
            <person name="He G."/>
            <person name="Yan M."/>
            <person name="Ng V."/>
            <person name="Cullen D."/>
            <person name="Martin F."/>
            <person name="Rosso M.-N."/>
            <person name="Henrissat B."/>
            <person name="Hibbett D."/>
            <person name="Martinez A.T."/>
            <person name="Grigoriev I.V."/>
        </authorList>
    </citation>
    <scope>NUCLEOTIDE SEQUENCE</scope>
    <source>
        <strain evidence="21">AH 44721</strain>
    </source>
</reference>
<proteinExistence type="inferred from homology"/>
<sequence>MQRLARGLLFALTLGPAPPAFSHPFSFESRTLSARYDYVVIGGGNAGIAVASRLTEDSNVTVAVIEAGPNAEDLPEVFIPGLTGAAKSFSTLNWAYKTVPQENFGGRNTSIAAGKALGGGTIINSMIHPRAEKKQYDGWGILNDDPRWTWDALLPYFKKSEVFTPPNDFQIENDASYMDEFHASSAEGRVKVGFPNYFFPQSQLWASATDFEPSMDLANGHPQGTVGVSPNALDARNNTRCSAVCGYYTPFRDRPNLDVMTDVLATRIIWDPPSPNTTLRAVGVEFRSKDGQTHQVFVRKEVILSAGAIGSPKILELSGVGNATILKAAGINSILELPTVGENFIDHVHSWANSFTTAEYTRDSLKLDADLDKQQQRLWYHNRTGMYSAAPRSLSLALPSQLFEDDDELNEVLEDTRRDVEYYAELFSNGNKNLTRGIKWQYNFALKGWEEDNSAPVELNFEPGYAGPTKNFADRPARKFSSINAVLLNPFSRGRTHISSPNPTDMPVIDPAYYTHPLDVITHVKAIQRAREMLRMPPLDGIYDGEFEPGADVDSEEALTEWAVDTSGSDNHIMGSLAMMPEEFGGVVDSELRVYGIENVRVVDASIIPFPISAHLSATVYMIAERVCSPGAT</sequence>
<evidence type="ECO:0000256" key="1">
    <source>
        <dbReference type="ARBA" id="ARBA00001974"/>
    </source>
</evidence>
<keyword evidence="6" id="KW-0964">Secreted</keyword>
<feature type="chain" id="PRO_5040286983" description="pyranose dehydrogenase (acceptor)" evidence="19">
    <location>
        <begin position="23"/>
        <end position="633"/>
    </location>
</feature>
<comment type="catalytic activity">
    <reaction evidence="15">
        <text>pyranose + acceptor = pyranos-3-ulose + reduced acceptor.</text>
        <dbReference type="EC" id="1.1.99.29"/>
    </reaction>
</comment>
<dbReference type="InterPro" id="IPR000172">
    <property type="entry name" value="GMC_OxRdtase_N"/>
</dbReference>
<dbReference type="PANTHER" id="PTHR11552">
    <property type="entry name" value="GLUCOSE-METHANOL-CHOLINE GMC OXIDOREDUCTASE"/>
    <property type="match status" value="1"/>
</dbReference>
<dbReference type="InterPro" id="IPR036188">
    <property type="entry name" value="FAD/NAD-bd_sf"/>
</dbReference>
<dbReference type="PANTHER" id="PTHR11552:SF201">
    <property type="entry name" value="GLUCOSE-METHANOL-CHOLINE OXIDOREDUCTASE N-TERMINAL DOMAIN-CONTAINING PROTEIN"/>
    <property type="match status" value="1"/>
</dbReference>
<evidence type="ECO:0000256" key="3">
    <source>
        <dbReference type="ARBA" id="ARBA00010790"/>
    </source>
</evidence>
<comment type="catalytic activity">
    <reaction evidence="16">
        <text>a pyranoside + acceptor = a pyranosid-3-ulose + reduced acceptor.</text>
        <dbReference type="EC" id="1.1.99.29"/>
    </reaction>
</comment>
<keyword evidence="22" id="KW-1185">Reference proteome</keyword>
<evidence type="ECO:0000313" key="22">
    <source>
        <dbReference type="Proteomes" id="UP000724874"/>
    </source>
</evidence>
<comment type="cofactor">
    <cofactor evidence="1">
        <name>FAD</name>
        <dbReference type="ChEBI" id="CHEBI:57692"/>
    </cofactor>
</comment>
<dbReference type="InterPro" id="IPR007867">
    <property type="entry name" value="GMC_OxRtase_C"/>
</dbReference>
<comment type="catalytic activity">
    <reaction evidence="14">
        <text>pyranose + acceptor = pyranos-2,3-diulose + reduced acceptor.</text>
        <dbReference type="EC" id="1.1.99.29"/>
    </reaction>
</comment>
<evidence type="ECO:0000256" key="19">
    <source>
        <dbReference type="SAM" id="SignalP"/>
    </source>
</evidence>
<evidence type="ECO:0000256" key="12">
    <source>
        <dbReference type="ARBA" id="ARBA00024699"/>
    </source>
</evidence>
<comment type="subcellular location">
    <subcellularLocation>
        <location evidence="2">Secreted</location>
    </subcellularLocation>
</comment>
<name>A0A9P5NK86_GYMJU</name>
<evidence type="ECO:0000256" key="16">
    <source>
        <dbReference type="ARBA" id="ARBA00034050"/>
    </source>
</evidence>
<evidence type="ECO:0000256" key="5">
    <source>
        <dbReference type="ARBA" id="ARBA00013177"/>
    </source>
</evidence>
<feature type="active site" description="Proton acceptor" evidence="18">
    <location>
        <position position="615"/>
    </location>
</feature>
<dbReference type="Gene3D" id="3.30.560.10">
    <property type="entry name" value="Glucose Oxidase, domain 3"/>
    <property type="match status" value="1"/>
</dbReference>
<comment type="catalytic activity">
    <reaction evidence="17">
        <text>a pyranoside + acceptor = a pyranosid-3,4-diulose + reduced acceptor.</text>
        <dbReference type="EC" id="1.1.99.29"/>
    </reaction>
</comment>
<dbReference type="Pfam" id="PF00732">
    <property type="entry name" value="GMC_oxred_N"/>
    <property type="match status" value="1"/>
</dbReference>
<comment type="catalytic activity">
    <reaction evidence="13">
        <text>pyranose + acceptor = pyranos-2-ulose + reduced acceptor.</text>
        <dbReference type="EC" id="1.1.99.29"/>
    </reaction>
</comment>
<dbReference type="InterPro" id="IPR012132">
    <property type="entry name" value="GMC_OxRdtase"/>
</dbReference>
<evidence type="ECO:0000256" key="7">
    <source>
        <dbReference type="ARBA" id="ARBA00022630"/>
    </source>
</evidence>
<dbReference type="SUPFAM" id="SSF54373">
    <property type="entry name" value="FAD-linked reductases, C-terminal domain"/>
    <property type="match status" value="1"/>
</dbReference>
<comment type="subunit">
    <text evidence="4">Monomer.</text>
</comment>
<evidence type="ECO:0000259" key="20">
    <source>
        <dbReference type="PROSITE" id="PS00624"/>
    </source>
</evidence>
<evidence type="ECO:0000256" key="18">
    <source>
        <dbReference type="PIRSR" id="PIRSR000137-1"/>
    </source>
</evidence>
<keyword evidence="7" id="KW-0285">Flavoprotein</keyword>
<comment type="function">
    <text evidence="12">Catalyzes the single-oxidation or sequential double oxidation reaction of carbohydrates primarily at carbon-2 and/or carbon-3 with the concomitant reduction of the flavin. The enzyme exhibits a broad sugar substrate specificity, oxidizing different aldopyranoses to the corresponding C-1, C-2, C-3 or C-1,2, C-2,3 and C-3,4 (di)dehydro sugars with substrate-specific regioselectivity. Accepts only a narrow range of electron acceptors such as substituted benzoquinones and complexed metal ions and reacts extremely slowly with O(2) as acceptor. May play a role in the natural recycling of plant matter by oxidizing all major monosaccharides in lignocellulose and by reducing quinone compounds or reactive radical species generated during lignin depolymerization.</text>
</comment>
<dbReference type="GO" id="GO:0005576">
    <property type="term" value="C:extracellular region"/>
    <property type="evidence" value="ECO:0007669"/>
    <property type="project" value="UniProtKB-SubCell"/>
</dbReference>
<dbReference type="PROSITE" id="PS00624">
    <property type="entry name" value="GMC_OXRED_2"/>
    <property type="match status" value="1"/>
</dbReference>
<feature type="domain" description="Glucose-methanol-choline oxidoreductase N-terminal" evidence="20">
    <location>
        <begin position="307"/>
        <end position="321"/>
    </location>
</feature>
<dbReference type="AlphaFoldDB" id="A0A9P5NK86"/>
<protein>
    <recommendedName>
        <fullName evidence="5">pyranose dehydrogenase (acceptor)</fullName>
        <ecNumber evidence="5">1.1.99.29</ecNumber>
    </recommendedName>
</protein>
<evidence type="ECO:0000256" key="11">
    <source>
        <dbReference type="ARBA" id="ARBA00023180"/>
    </source>
</evidence>
<evidence type="ECO:0000256" key="4">
    <source>
        <dbReference type="ARBA" id="ARBA00011245"/>
    </source>
</evidence>
<evidence type="ECO:0000256" key="15">
    <source>
        <dbReference type="ARBA" id="ARBA00034029"/>
    </source>
</evidence>
<evidence type="ECO:0000256" key="2">
    <source>
        <dbReference type="ARBA" id="ARBA00004613"/>
    </source>
</evidence>
<keyword evidence="8 19" id="KW-0732">Signal</keyword>
<dbReference type="GO" id="GO:0033718">
    <property type="term" value="F:pyranose dehydrogenase (acceptor) activity"/>
    <property type="evidence" value="ECO:0007669"/>
    <property type="project" value="UniProtKB-EC"/>
</dbReference>
<evidence type="ECO:0000256" key="8">
    <source>
        <dbReference type="ARBA" id="ARBA00022729"/>
    </source>
</evidence>
<dbReference type="EMBL" id="JADNYJ010000076">
    <property type="protein sequence ID" value="KAF8890311.1"/>
    <property type="molecule type" value="Genomic_DNA"/>
</dbReference>
<comment type="caution">
    <text evidence="21">The sequence shown here is derived from an EMBL/GenBank/DDBJ whole genome shotgun (WGS) entry which is preliminary data.</text>
</comment>
<dbReference type="Gene3D" id="3.50.50.60">
    <property type="entry name" value="FAD/NAD(P)-binding domain"/>
    <property type="match status" value="1"/>
</dbReference>
<accession>A0A9P5NK86</accession>
<evidence type="ECO:0000256" key="10">
    <source>
        <dbReference type="ARBA" id="ARBA00023002"/>
    </source>
</evidence>
<dbReference type="Proteomes" id="UP000724874">
    <property type="component" value="Unassembled WGS sequence"/>
</dbReference>
<evidence type="ECO:0000256" key="14">
    <source>
        <dbReference type="ARBA" id="ARBA00034010"/>
    </source>
</evidence>
<evidence type="ECO:0000256" key="17">
    <source>
        <dbReference type="ARBA" id="ARBA00034059"/>
    </source>
</evidence>
<comment type="similarity">
    <text evidence="3">Belongs to the GMC oxidoreductase family.</text>
</comment>
<dbReference type="OrthoDB" id="269227at2759"/>
<evidence type="ECO:0000256" key="9">
    <source>
        <dbReference type="ARBA" id="ARBA00022827"/>
    </source>
</evidence>
<evidence type="ECO:0000256" key="6">
    <source>
        <dbReference type="ARBA" id="ARBA00022525"/>
    </source>
</evidence>
<gene>
    <name evidence="21" type="ORF">CPB84DRAFT_1402751</name>
</gene>
<dbReference type="EC" id="1.1.99.29" evidence="5"/>
<dbReference type="PIRSF" id="PIRSF000137">
    <property type="entry name" value="Alcohol_oxidase"/>
    <property type="match status" value="1"/>
</dbReference>
<keyword evidence="11" id="KW-0325">Glycoprotein</keyword>
<evidence type="ECO:0000313" key="21">
    <source>
        <dbReference type="EMBL" id="KAF8890311.1"/>
    </source>
</evidence>
<dbReference type="GO" id="GO:0050660">
    <property type="term" value="F:flavin adenine dinucleotide binding"/>
    <property type="evidence" value="ECO:0007669"/>
    <property type="project" value="InterPro"/>
</dbReference>
<feature type="signal peptide" evidence="19">
    <location>
        <begin position="1"/>
        <end position="22"/>
    </location>
</feature>
<dbReference type="Pfam" id="PF05199">
    <property type="entry name" value="GMC_oxred_C"/>
    <property type="match status" value="1"/>
</dbReference>
<dbReference type="SUPFAM" id="SSF51905">
    <property type="entry name" value="FAD/NAD(P)-binding domain"/>
    <property type="match status" value="1"/>
</dbReference>